<dbReference type="EMBL" id="CAMXCH010000002">
    <property type="protein sequence ID" value="CAI3936243.1"/>
    <property type="molecule type" value="Genomic_DNA"/>
</dbReference>
<evidence type="ECO:0000313" key="4">
    <source>
        <dbReference type="Proteomes" id="UP001154272"/>
    </source>
</evidence>
<keyword evidence="4" id="KW-1185">Reference proteome</keyword>
<evidence type="ECO:0000256" key="1">
    <source>
        <dbReference type="SAM" id="MobiDB-lite"/>
    </source>
</evidence>
<feature type="region of interest" description="Disordered" evidence="1">
    <location>
        <begin position="113"/>
        <end position="167"/>
    </location>
</feature>
<comment type="caution">
    <text evidence="3">The sequence shown here is derived from an EMBL/GenBank/DDBJ whole genome shotgun (WGS) entry which is preliminary data.</text>
</comment>
<reference evidence="3" key="1">
    <citation type="submission" date="2022-10" db="EMBL/GenBank/DDBJ databases">
        <authorList>
            <person name="Botero Cardona J."/>
        </authorList>
    </citation>
    <scope>NUCLEOTIDE SEQUENCE</scope>
    <source>
        <strain evidence="3">R-83534</strain>
    </source>
</reference>
<sequence>MMIRPFTLFCAFFAGVSGMVLYAQKHKTTQLDREITKIVYDTQRIKSNTAMLRTEWTLLNQPDRLKNLANQFIPGLRPLNPSQFVQMAAVSTTLPPIIKTQEKDKTREDLVKNVAQNNGQPAPIIADTSSDKTEENKNTSPALIAKNTESSSPSVTQAKPQQTAKPITKPVIVAKNSVKIEPVTTSEPVRRKKVKTTEIADATDAIETQNLKQQTVKKPIISPTKNNVVTESVVTPAPVHRKKVKTTEIADATDAIEAQNLKPQPVKKNHIQNVSYNIQSDNPFSHNKVARPKQTVSSQTNTTNNEASLEKKLSSKPTQPTSTIAQKKRPAAIKVARNDSKKSNYTESALGGNADDALPAPVPFAH</sequence>
<gene>
    <name evidence="3" type="ORF">R83534S58_LOCUS844</name>
</gene>
<proteinExistence type="predicted"/>
<feature type="chain" id="PRO_5045546878" evidence="2">
    <location>
        <begin position="23"/>
        <end position="366"/>
    </location>
</feature>
<accession>A0ABM9HM75</accession>
<evidence type="ECO:0000256" key="2">
    <source>
        <dbReference type="SAM" id="SignalP"/>
    </source>
</evidence>
<dbReference type="Proteomes" id="UP001154272">
    <property type="component" value="Unassembled WGS sequence"/>
</dbReference>
<dbReference type="RefSeq" id="WP_282023603.1">
    <property type="nucleotide sequence ID" value="NZ_CAMXCH010000002.1"/>
</dbReference>
<evidence type="ECO:0000313" key="3">
    <source>
        <dbReference type="EMBL" id="CAI3936243.1"/>
    </source>
</evidence>
<name>A0ABM9HM75_9PROT</name>
<feature type="signal peptide" evidence="2">
    <location>
        <begin position="1"/>
        <end position="22"/>
    </location>
</feature>
<feature type="compositionally biased region" description="Polar residues" evidence="1">
    <location>
        <begin position="315"/>
        <end position="325"/>
    </location>
</feature>
<feature type="region of interest" description="Disordered" evidence="1">
    <location>
        <begin position="279"/>
        <end position="366"/>
    </location>
</feature>
<feature type="compositionally biased region" description="Polar residues" evidence="1">
    <location>
        <begin position="147"/>
        <end position="165"/>
    </location>
</feature>
<keyword evidence="2" id="KW-0732">Signal</keyword>
<organism evidence="3 4">
    <name type="scientific">Commensalibacter papalotli</name>
    <name type="common">ex Botero et al. 2024</name>
    <dbReference type="NCBI Taxonomy" id="2972766"/>
    <lineage>
        <taxon>Bacteria</taxon>
        <taxon>Pseudomonadati</taxon>
        <taxon>Pseudomonadota</taxon>
        <taxon>Alphaproteobacteria</taxon>
        <taxon>Acetobacterales</taxon>
        <taxon>Acetobacteraceae</taxon>
    </lineage>
</organism>
<protein>
    <submittedName>
        <fullName evidence="3">Predicted secreted (Periplasmic) protein</fullName>
    </submittedName>
</protein>